<name>A0A1I2N1H5_9FIRM</name>
<dbReference type="InterPro" id="IPR027417">
    <property type="entry name" value="P-loop_NTPase"/>
</dbReference>
<keyword evidence="2" id="KW-0472">Membrane</keyword>
<evidence type="ECO:0000256" key="2">
    <source>
        <dbReference type="SAM" id="Phobius"/>
    </source>
</evidence>
<dbReference type="Pfam" id="PF02534">
    <property type="entry name" value="T4SS-DNA_transf"/>
    <property type="match status" value="1"/>
</dbReference>
<evidence type="ECO:0000256" key="1">
    <source>
        <dbReference type="SAM" id="MobiDB-lite"/>
    </source>
</evidence>
<gene>
    <name evidence="4" type="ORF">SAMN05660649_00287</name>
</gene>
<dbReference type="InterPro" id="IPR003688">
    <property type="entry name" value="TraG/VirD4"/>
</dbReference>
<dbReference type="AlphaFoldDB" id="A0A1I2N1H5"/>
<evidence type="ECO:0000259" key="3">
    <source>
        <dbReference type="Pfam" id="PF12696"/>
    </source>
</evidence>
<dbReference type="RefSeq" id="WP_092467975.1">
    <property type="nucleotide sequence ID" value="NZ_FOOX01000001.1"/>
</dbReference>
<dbReference type="EMBL" id="FOOX01000001">
    <property type="protein sequence ID" value="SFF97503.1"/>
    <property type="molecule type" value="Genomic_DNA"/>
</dbReference>
<keyword evidence="5" id="KW-1185">Reference proteome</keyword>
<dbReference type="Pfam" id="PF12696">
    <property type="entry name" value="TraG-D_C"/>
    <property type="match status" value="1"/>
</dbReference>
<dbReference type="STRING" id="341036.SAMN05660649_00287"/>
<keyword evidence="2" id="KW-1133">Transmembrane helix</keyword>
<dbReference type="InterPro" id="IPR051162">
    <property type="entry name" value="T4SS_component"/>
</dbReference>
<feature type="compositionally biased region" description="Polar residues" evidence="1">
    <location>
        <begin position="592"/>
        <end position="605"/>
    </location>
</feature>
<dbReference type="PANTHER" id="PTHR30121">
    <property type="entry name" value="UNCHARACTERIZED PROTEIN YJGR-RELATED"/>
    <property type="match status" value="1"/>
</dbReference>
<feature type="region of interest" description="Disordered" evidence="1">
    <location>
        <begin position="583"/>
        <end position="613"/>
    </location>
</feature>
<dbReference type="InterPro" id="IPR032689">
    <property type="entry name" value="TraG-D_C"/>
</dbReference>
<dbReference type="CDD" id="cd01127">
    <property type="entry name" value="TrwB_TraG_TraD_VirD4"/>
    <property type="match status" value="1"/>
</dbReference>
<dbReference type="GO" id="GO:0016020">
    <property type="term" value="C:membrane"/>
    <property type="evidence" value="ECO:0007669"/>
    <property type="project" value="InterPro"/>
</dbReference>
<dbReference type="OrthoDB" id="1802730at2"/>
<sequence length="613" mass="68781">MERLRERFFKIPTKYRWPALAVLVCMALVALYILDVWLVGTLAAYVAAIVSWMKNLFAGQPNFSLAGWYWQHPFTTARAWLGSSENLSNPGIRTWWLFLNILVLVFVIMLKVQAGKALKNIDYRDIRQVRFKKLRFDLNRQLAKTPRDKYFIALDDQRRPITLPADKMTEHIHILGGSGSGKTSLAVIPLCLQAIRRGSAVIAIDFKGDKQAIQLLAREAQAAGRRFYFFSINSRINSNTYNPLAAGSSLSKVERVMTALDLLFAGEAKFYSYVQQSTFITLLKTLDAMDFKYTLGDIYTILKNQKLFSKLTGEEISENQVKGLTAALTIYADLIQINDPWPDINLEKVMQNGDVCYFDLRSAEAPHLSSSLGKMIAMDLQALAAGRSQLNRLAVVAIDEFQNMACHAFTNIISKVRDANYSMILANQSMGDLKAVSQDFINTVITNTATKMVFNVEEPGDAEYFARRGGKILQEVWSHSNSRQGQNLAATMNGDSIRETISKSKSEMETYFIHPNVISQLPFGKSLIFRRGEVATIGNHVHLISKTEKERLENEPYPEPEPAREKPSGKTMATLFEKAKNNLADNIDLSKPTESQSSSDINAGNVQVEDVAL</sequence>
<dbReference type="Proteomes" id="UP000199337">
    <property type="component" value="Unassembled WGS sequence"/>
</dbReference>
<evidence type="ECO:0000313" key="5">
    <source>
        <dbReference type="Proteomes" id="UP000199337"/>
    </source>
</evidence>
<dbReference type="PANTHER" id="PTHR30121:SF6">
    <property type="entry name" value="SLR6007 PROTEIN"/>
    <property type="match status" value="1"/>
</dbReference>
<feature type="transmembrane region" description="Helical" evidence="2">
    <location>
        <begin position="95"/>
        <end position="114"/>
    </location>
</feature>
<feature type="transmembrane region" description="Helical" evidence="2">
    <location>
        <begin position="20"/>
        <end position="53"/>
    </location>
</feature>
<evidence type="ECO:0000313" key="4">
    <source>
        <dbReference type="EMBL" id="SFF97503.1"/>
    </source>
</evidence>
<accession>A0A1I2N1H5</accession>
<proteinExistence type="predicted"/>
<organism evidence="4 5">
    <name type="scientific">Desulfotruncus arcticus DSM 17038</name>
    <dbReference type="NCBI Taxonomy" id="1121424"/>
    <lineage>
        <taxon>Bacteria</taxon>
        <taxon>Bacillati</taxon>
        <taxon>Bacillota</taxon>
        <taxon>Clostridia</taxon>
        <taxon>Eubacteriales</taxon>
        <taxon>Desulfallaceae</taxon>
        <taxon>Desulfotruncus</taxon>
    </lineage>
</organism>
<dbReference type="SUPFAM" id="SSF52540">
    <property type="entry name" value="P-loop containing nucleoside triphosphate hydrolases"/>
    <property type="match status" value="1"/>
</dbReference>
<feature type="domain" description="TraD/TraG TraM recognition site" evidence="3">
    <location>
        <begin position="396"/>
        <end position="522"/>
    </location>
</feature>
<protein>
    <submittedName>
        <fullName evidence="4">AAA-like domain-containing protein</fullName>
    </submittedName>
</protein>
<feature type="region of interest" description="Disordered" evidence="1">
    <location>
        <begin position="548"/>
        <end position="570"/>
    </location>
</feature>
<keyword evidence="2" id="KW-0812">Transmembrane</keyword>
<reference evidence="5" key="1">
    <citation type="submission" date="2016-10" db="EMBL/GenBank/DDBJ databases">
        <authorList>
            <person name="Varghese N."/>
            <person name="Submissions S."/>
        </authorList>
    </citation>
    <scope>NUCLEOTIDE SEQUENCE [LARGE SCALE GENOMIC DNA]</scope>
    <source>
        <strain evidence="5">DSM 17038</strain>
    </source>
</reference>
<dbReference type="Gene3D" id="3.40.50.300">
    <property type="entry name" value="P-loop containing nucleotide triphosphate hydrolases"/>
    <property type="match status" value="2"/>
</dbReference>